<protein>
    <submittedName>
        <fullName evidence="2">Uncharacterized protein</fullName>
    </submittedName>
</protein>
<gene>
    <name evidence="2" type="ORF">BKCO1_200079</name>
</gene>
<evidence type="ECO:0000256" key="1">
    <source>
        <dbReference type="SAM" id="MobiDB-lite"/>
    </source>
</evidence>
<organism evidence="2 3">
    <name type="scientific">Diplodia corticola</name>
    <dbReference type="NCBI Taxonomy" id="236234"/>
    <lineage>
        <taxon>Eukaryota</taxon>
        <taxon>Fungi</taxon>
        <taxon>Dikarya</taxon>
        <taxon>Ascomycota</taxon>
        <taxon>Pezizomycotina</taxon>
        <taxon>Dothideomycetes</taxon>
        <taxon>Dothideomycetes incertae sedis</taxon>
        <taxon>Botryosphaeriales</taxon>
        <taxon>Botryosphaeriaceae</taxon>
        <taxon>Diplodia</taxon>
    </lineage>
</organism>
<evidence type="ECO:0000313" key="2">
    <source>
        <dbReference type="EMBL" id="OJD40009.1"/>
    </source>
</evidence>
<sequence>MMPSTQVPLKALSLGEHIPQDSFPSQPQDIHSGVVPNATIVHGYSFYDVTPRTVSMAEETYDDVTSRTVSMAEATCDDVPTEHHFFLDSFTSYTPYHSPSWTLSKAPGDCEDVLAEHQPLHSSFPFPLQDAVPAQTGPRTPSIRDDSWSKCQSPQDLTDVLLDTTGSSSPSAEVPGCRGFEELSTVQDAYEVPQKLQVRQRGENRKEAVVSSNGPESRLLSSNALDDDDVLTVDVLVFPTFEENQSQYPQQSDAALDSLTAGEFDDGGDDEDELAQFFTFPTYNALPEWCAA</sequence>
<reference evidence="2 3" key="1">
    <citation type="submission" date="2016-10" db="EMBL/GenBank/DDBJ databases">
        <title>Proteomics and genomics reveal pathogen-plant mechanisms compatible with a hemibiotrophic lifestyle of Diplodia corticola.</title>
        <authorList>
            <person name="Fernandes I."/>
            <person name="De Jonge R."/>
            <person name="Van De Peer Y."/>
            <person name="Devreese B."/>
            <person name="Alves A."/>
            <person name="Esteves A.C."/>
        </authorList>
    </citation>
    <scope>NUCLEOTIDE SEQUENCE [LARGE SCALE GENOMIC DNA]</scope>
    <source>
        <strain evidence="2 3">CBS 112549</strain>
    </source>
</reference>
<keyword evidence="3" id="KW-1185">Reference proteome</keyword>
<dbReference type="RefSeq" id="XP_020134996.1">
    <property type="nucleotide sequence ID" value="XM_020272584.1"/>
</dbReference>
<name>A0A1J9RHU9_9PEZI</name>
<dbReference type="Proteomes" id="UP000183809">
    <property type="component" value="Unassembled WGS sequence"/>
</dbReference>
<dbReference type="AlphaFoldDB" id="A0A1J9RHU9"/>
<dbReference type="EMBL" id="MNUE01000002">
    <property type="protein sequence ID" value="OJD40009.1"/>
    <property type="molecule type" value="Genomic_DNA"/>
</dbReference>
<comment type="caution">
    <text evidence="2">The sequence shown here is derived from an EMBL/GenBank/DDBJ whole genome shotgun (WGS) entry which is preliminary data.</text>
</comment>
<accession>A0A1J9RHU9</accession>
<dbReference type="GeneID" id="31012843"/>
<proteinExistence type="predicted"/>
<feature type="region of interest" description="Disordered" evidence="1">
    <location>
        <begin position="125"/>
        <end position="150"/>
    </location>
</feature>
<feature type="region of interest" description="Disordered" evidence="1">
    <location>
        <begin position="201"/>
        <end position="222"/>
    </location>
</feature>
<evidence type="ECO:0000313" key="3">
    <source>
        <dbReference type="Proteomes" id="UP000183809"/>
    </source>
</evidence>
<feature type="compositionally biased region" description="Polar residues" evidence="1">
    <location>
        <begin position="210"/>
        <end position="222"/>
    </location>
</feature>